<evidence type="ECO:0000256" key="1">
    <source>
        <dbReference type="SAM" id="MobiDB-lite"/>
    </source>
</evidence>
<sequence length="172" mass="19678">MEKEKVNKSCANAQTDGPYMKSVVTRWEPLAMALNSTPSRSMSLGRHHSSMFPITPTQRRDSMQTKALLSDRRVNTLSPIFFHAHETTATQADWSPRGFTVWRLSECGLMRAIAPSTQNSRDDPRCRTAGLHPGPSGRWRSRVGRRRRRLQTCWEWDPLDHCSTRAPARRFG</sequence>
<dbReference type="Proteomes" id="UP000314294">
    <property type="component" value="Unassembled WGS sequence"/>
</dbReference>
<dbReference type="AlphaFoldDB" id="A0A4Z2GPE4"/>
<proteinExistence type="predicted"/>
<gene>
    <name evidence="2" type="ORF">EYF80_034596</name>
</gene>
<evidence type="ECO:0000313" key="2">
    <source>
        <dbReference type="EMBL" id="TNN55151.1"/>
    </source>
</evidence>
<dbReference type="EMBL" id="SRLO01000463">
    <property type="protein sequence ID" value="TNN55151.1"/>
    <property type="molecule type" value="Genomic_DNA"/>
</dbReference>
<name>A0A4Z2GPE4_9TELE</name>
<keyword evidence="3" id="KW-1185">Reference proteome</keyword>
<protein>
    <submittedName>
        <fullName evidence="2">Uncharacterized protein</fullName>
    </submittedName>
</protein>
<feature type="region of interest" description="Disordered" evidence="1">
    <location>
        <begin position="116"/>
        <end position="142"/>
    </location>
</feature>
<comment type="caution">
    <text evidence="2">The sequence shown here is derived from an EMBL/GenBank/DDBJ whole genome shotgun (WGS) entry which is preliminary data.</text>
</comment>
<organism evidence="2 3">
    <name type="scientific">Liparis tanakae</name>
    <name type="common">Tanaka's snailfish</name>
    <dbReference type="NCBI Taxonomy" id="230148"/>
    <lineage>
        <taxon>Eukaryota</taxon>
        <taxon>Metazoa</taxon>
        <taxon>Chordata</taxon>
        <taxon>Craniata</taxon>
        <taxon>Vertebrata</taxon>
        <taxon>Euteleostomi</taxon>
        <taxon>Actinopterygii</taxon>
        <taxon>Neopterygii</taxon>
        <taxon>Teleostei</taxon>
        <taxon>Neoteleostei</taxon>
        <taxon>Acanthomorphata</taxon>
        <taxon>Eupercaria</taxon>
        <taxon>Perciformes</taxon>
        <taxon>Cottioidei</taxon>
        <taxon>Cottales</taxon>
        <taxon>Liparidae</taxon>
        <taxon>Liparis</taxon>
    </lineage>
</organism>
<evidence type="ECO:0000313" key="3">
    <source>
        <dbReference type="Proteomes" id="UP000314294"/>
    </source>
</evidence>
<accession>A0A4Z2GPE4</accession>
<reference evidence="2 3" key="1">
    <citation type="submission" date="2019-03" db="EMBL/GenBank/DDBJ databases">
        <title>First draft genome of Liparis tanakae, snailfish: a comprehensive survey of snailfish specific genes.</title>
        <authorList>
            <person name="Kim W."/>
            <person name="Song I."/>
            <person name="Jeong J.-H."/>
            <person name="Kim D."/>
            <person name="Kim S."/>
            <person name="Ryu S."/>
            <person name="Song J.Y."/>
            <person name="Lee S.K."/>
        </authorList>
    </citation>
    <scope>NUCLEOTIDE SEQUENCE [LARGE SCALE GENOMIC DNA]</scope>
    <source>
        <tissue evidence="2">Muscle</tissue>
    </source>
</reference>